<dbReference type="PANTHER" id="PTHR48100">
    <property type="entry name" value="BROAD-SPECIFICITY PHOSPHATASE YOR283W-RELATED"/>
    <property type="match status" value="1"/>
</dbReference>
<dbReference type="GO" id="GO:0016791">
    <property type="term" value="F:phosphatase activity"/>
    <property type="evidence" value="ECO:0007669"/>
    <property type="project" value="TreeGrafter"/>
</dbReference>
<dbReference type="AlphaFoldDB" id="A0A4Y9RBM7"/>
<organism evidence="1 2">
    <name type="scientific">Orlajensenia leifsoniae</name>
    <dbReference type="NCBI Taxonomy" id="2561933"/>
    <lineage>
        <taxon>Bacteria</taxon>
        <taxon>Bacillati</taxon>
        <taxon>Actinomycetota</taxon>
        <taxon>Actinomycetes</taxon>
        <taxon>Micrococcales</taxon>
        <taxon>Microbacteriaceae</taxon>
        <taxon>Orlajensenia</taxon>
    </lineage>
</organism>
<dbReference type="SMART" id="SM00855">
    <property type="entry name" value="PGAM"/>
    <property type="match status" value="1"/>
</dbReference>
<dbReference type="Gene3D" id="3.40.50.1240">
    <property type="entry name" value="Phosphoglycerate mutase-like"/>
    <property type="match status" value="1"/>
</dbReference>
<comment type="caution">
    <text evidence="1">The sequence shown here is derived from an EMBL/GenBank/DDBJ whole genome shotgun (WGS) entry which is preliminary data.</text>
</comment>
<dbReference type="RefSeq" id="WP_135119159.1">
    <property type="nucleotide sequence ID" value="NZ_SPQZ01000001.1"/>
</dbReference>
<protein>
    <submittedName>
        <fullName evidence="1">Histidine phosphatase family protein</fullName>
    </submittedName>
</protein>
<dbReference type="InterPro" id="IPR050275">
    <property type="entry name" value="PGM_Phosphatase"/>
</dbReference>
<dbReference type="PROSITE" id="PS00175">
    <property type="entry name" value="PG_MUTASE"/>
    <property type="match status" value="1"/>
</dbReference>
<evidence type="ECO:0000313" key="1">
    <source>
        <dbReference type="EMBL" id="TFW00336.1"/>
    </source>
</evidence>
<dbReference type="Pfam" id="PF00300">
    <property type="entry name" value="His_Phos_1"/>
    <property type="match status" value="1"/>
</dbReference>
<dbReference type="SUPFAM" id="SSF53254">
    <property type="entry name" value="Phosphoglycerate mutase-like"/>
    <property type="match status" value="1"/>
</dbReference>
<accession>A0A4Y9RBM7</accession>
<keyword evidence="2" id="KW-1185">Reference proteome</keyword>
<dbReference type="Proteomes" id="UP000298127">
    <property type="component" value="Unassembled WGS sequence"/>
</dbReference>
<reference evidence="1 2" key="1">
    <citation type="journal article" date="2018" name="J. Microbiol.">
        <title>Leifsonia flava sp. nov., a novel actinobacterium isolated from the rhizosphere of Aquilegia viridiflora.</title>
        <authorList>
            <person name="Cai Y."/>
            <person name="Tao W.Z."/>
            <person name="Ma Y.J."/>
            <person name="Cheng J."/>
            <person name="Zhang M.Y."/>
            <person name="Zhang Y.X."/>
        </authorList>
    </citation>
    <scope>NUCLEOTIDE SEQUENCE [LARGE SCALE GENOMIC DNA]</scope>
    <source>
        <strain evidence="1 2">SYP-B2174</strain>
    </source>
</reference>
<dbReference type="CDD" id="cd07067">
    <property type="entry name" value="HP_PGM_like"/>
    <property type="match status" value="1"/>
</dbReference>
<dbReference type="GO" id="GO:0005737">
    <property type="term" value="C:cytoplasm"/>
    <property type="evidence" value="ECO:0007669"/>
    <property type="project" value="TreeGrafter"/>
</dbReference>
<dbReference type="InterPro" id="IPR001345">
    <property type="entry name" value="PG/BPGM_mutase_AS"/>
</dbReference>
<dbReference type="PANTHER" id="PTHR48100:SF58">
    <property type="entry name" value="PE-PGRS FAMILY PROTEIN PE_PGRS11"/>
    <property type="match status" value="1"/>
</dbReference>
<dbReference type="InterPro" id="IPR029033">
    <property type="entry name" value="His_PPase_superfam"/>
</dbReference>
<dbReference type="EMBL" id="SPQZ01000001">
    <property type="protein sequence ID" value="TFW00336.1"/>
    <property type="molecule type" value="Genomic_DNA"/>
</dbReference>
<proteinExistence type="predicted"/>
<gene>
    <name evidence="1" type="ORF">E4M00_03945</name>
</gene>
<sequence length="244" mass="25561">MRLLLLRHGQTSSNVLGLLDTDAPGPSLTELGEEQAKEVPGALAGHAPGLQLPHAQVPDALFVSTVLRTQQTAVPIAQHLGLRGTVLPGVREIEAGALEDRSDPASVRTYLEAAFSWAAGDLDQRIPDGPDGHEFFARFDAAIAEVVASGAACALVVSHGMAIRAWAGLRAQNIDGDYAATHELDNTGLVTLDSAVGTDAAGRWNLVDWHAEPIMGAHLVDESAVDPMKRTIAELPHPSGSAAD</sequence>
<name>A0A4Y9RBM7_9MICO</name>
<evidence type="ECO:0000313" key="2">
    <source>
        <dbReference type="Proteomes" id="UP000298127"/>
    </source>
</evidence>
<dbReference type="InterPro" id="IPR013078">
    <property type="entry name" value="His_Pase_superF_clade-1"/>
</dbReference>